<evidence type="ECO:0000313" key="1">
    <source>
        <dbReference type="EMBL" id="KAI0036877.1"/>
    </source>
</evidence>
<organism evidence="1 2">
    <name type="scientific">Vararia minispora EC-137</name>
    <dbReference type="NCBI Taxonomy" id="1314806"/>
    <lineage>
        <taxon>Eukaryota</taxon>
        <taxon>Fungi</taxon>
        <taxon>Dikarya</taxon>
        <taxon>Basidiomycota</taxon>
        <taxon>Agaricomycotina</taxon>
        <taxon>Agaricomycetes</taxon>
        <taxon>Russulales</taxon>
        <taxon>Lachnocladiaceae</taxon>
        <taxon>Vararia</taxon>
    </lineage>
</organism>
<proteinExistence type="predicted"/>
<sequence length="449" mass="50397">MQTLSDRQDADATSIAEREAPWFTENFYTTKHPATRTLRSVYAKIFLAMPVILIIFMMGVLPIYWGALWKAPQHVHGLNAWVVDYDGGEVGQFITQLFHNASAASSMTLNFQFVNPNPDGEEGLIRDVVDEKAWIIVSVNANATNNLNQAVSSANAAYNASLAVTVYGEEARNENAYRSLIRPIVEGILEPALESFAVQFIRGIEAQGANVGNLAATAPQVLTRPVSYTIYNTRPFDVPVASAVSFVGLIYLLVLAFFITMVHWVARVDVTHIEDHLSFGSLITIRILNPFAIYFFLSLFYSLISLEFQTPFSRYFGSSGFVIYWMMSWMSMSALGFSTESVITILTPRFIPFFLLIWIVVNVSVCFFPIQALPAIFRYGYAMPFYNVSRTVRTIVFNTKNQIGLNFGIQIAWIVVSITGIVVFQWIRRRSAIKARQAALERECGEKNA</sequence>
<gene>
    <name evidence="1" type="ORF">K488DRAFT_75663</name>
</gene>
<protein>
    <submittedName>
        <fullName evidence="1">Uncharacterized protein</fullName>
    </submittedName>
</protein>
<dbReference type="Proteomes" id="UP000814128">
    <property type="component" value="Unassembled WGS sequence"/>
</dbReference>
<comment type="caution">
    <text evidence="1">The sequence shown here is derived from an EMBL/GenBank/DDBJ whole genome shotgun (WGS) entry which is preliminary data.</text>
</comment>
<keyword evidence="2" id="KW-1185">Reference proteome</keyword>
<name>A0ACB8QZ66_9AGAM</name>
<reference evidence="1" key="2">
    <citation type="journal article" date="2022" name="New Phytol.">
        <title>Evolutionary transition to the ectomycorrhizal habit in the genomes of a hyperdiverse lineage of mushroom-forming fungi.</title>
        <authorList>
            <person name="Looney B."/>
            <person name="Miyauchi S."/>
            <person name="Morin E."/>
            <person name="Drula E."/>
            <person name="Courty P.E."/>
            <person name="Kohler A."/>
            <person name="Kuo A."/>
            <person name="LaButti K."/>
            <person name="Pangilinan J."/>
            <person name="Lipzen A."/>
            <person name="Riley R."/>
            <person name="Andreopoulos W."/>
            <person name="He G."/>
            <person name="Johnson J."/>
            <person name="Nolan M."/>
            <person name="Tritt A."/>
            <person name="Barry K.W."/>
            <person name="Grigoriev I.V."/>
            <person name="Nagy L.G."/>
            <person name="Hibbett D."/>
            <person name="Henrissat B."/>
            <person name="Matheny P.B."/>
            <person name="Labbe J."/>
            <person name="Martin F.M."/>
        </authorList>
    </citation>
    <scope>NUCLEOTIDE SEQUENCE</scope>
    <source>
        <strain evidence="1">EC-137</strain>
    </source>
</reference>
<reference evidence="1" key="1">
    <citation type="submission" date="2021-02" db="EMBL/GenBank/DDBJ databases">
        <authorList>
            <consortium name="DOE Joint Genome Institute"/>
            <person name="Ahrendt S."/>
            <person name="Looney B.P."/>
            <person name="Miyauchi S."/>
            <person name="Morin E."/>
            <person name="Drula E."/>
            <person name="Courty P.E."/>
            <person name="Chicoki N."/>
            <person name="Fauchery L."/>
            <person name="Kohler A."/>
            <person name="Kuo A."/>
            <person name="Labutti K."/>
            <person name="Pangilinan J."/>
            <person name="Lipzen A."/>
            <person name="Riley R."/>
            <person name="Andreopoulos W."/>
            <person name="He G."/>
            <person name="Johnson J."/>
            <person name="Barry K.W."/>
            <person name="Grigoriev I.V."/>
            <person name="Nagy L."/>
            <person name="Hibbett D."/>
            <person name="Henrissat B."/>
            <person name="Matheny P.B."/>
            <person name="Labbe J."/>
            <person name="Martin F."/>
        </authorList>
    </citation>
    <scope>NUCLEOTIDE SEQUENCE</scope>
    <source>
        <strain evidence="1">EC-137</strain>
    </source>
</reference>
<accession>A0ACB8QZ66</accession>
<evidence type="ECO:0000313" key="2">
    <source>
        <dbReference type="Proteomes" id="UP000814128"/>
    </source>
</evidence>
<dbReference type="EMBL" id="MU273467">
    <property type="protein sequence ID" value="KAI0036877.1"/>
    <property type="molecule type" value="Genomic_DNA"/>
</dbReference>